<feature type="chain" id="PRO_5019466108" evidence="1">
    <location>
        <begin position="25"/>
        <end position="111"/>
    </location>
</feature>
<evidence type="ECO:0000313" key="3">
    <source>
        <dbReference type="Proteomes" id="UP000291130"/>
    </source>
</evidence>
<keyword evidence="3" id="KW-1185">Reference proteome</keyword>
<reference evidence="2 3" key="1">
    <citation type="submission" date="2019-02" db="EMBL/GenBank/DDBJ databases">
        <title>Complete genome sequence of Pseudomonas sp. SNU WT1 isolated from rainbow trout.</title>
        <authorList>
            <person name="Oh W.T."/>
            <person name="Park S.C."/>
        </authorList>
    </citation>
    <scope>NUCLEOTIDE SEQUENCE [LARGE SCALE GENOMIC DNA]</scope>
    <source>
        <strain evidence="2 3">SNU WT1</strain>
    </source>
</reference>
<dbReference type="Proteomes" id="UP000291130">
    <property type="component" value="Chromosome"/>
</dbReference>
<proteinExistence type="predicted"/>
<dbReference type="OrthoDB" id="6903098at2"/>
<evidence type="ECO:0000256" key="1">
    <source>
        <dbReference type="SAM" id="SignalP"/>
    </source>
</evidence>
<organism evidence="2 3">
    <name type="scientific">Pseudomonas tructae</name>
    <dbReference type="NCBI Taxonomy" id="2518644"/>
    <lineage>
        <taxon>Bacteria</taxon>
        <taxon>Pseudomonadati</taxon>
        <taxon>Pseudomonadota</taxon>
        <taxon>Gammaproteobacteria</taxon>
        <taxon>Pseudomonadales</taxon>
        <taxon>Pseudomonadaceae</taxon>
        <taxon>Pseudomonas</taxon>
    </lineage>
</organism>
<dbReference type="Gene3D" id="2.30.140.50">
    <property type="entry name" value="Protein of unknown function DUF2790"/>
    <property type="match status" value="1"/>
</dbReference>
<protein>
    <submittedName>
        <fullName evidence="2">DUF2790 domain-containing protein</fullName>
    </submittedName>
</protein>
<accession>A0A411MKK9</accession>
<keyword evidence="1" id="KW-0732">Signal</keyword>
<dbReference type="Pfam" id="PF10976">
    <property type="entry name" value="DUF2790"/>
    <property type="match status" value="1"/>
</dbReference>
<dbReference type="KEGG" id="ptk:EXN22_17060"/>
<evidence type="ECO:0000313" key="2">
    <source>
        <dbReference type="EMBL" id="QBF27311.1"/>
    </source>
</evidence>
<name>A0A411MKK9_9PSED</name>
<gene>
    <name evidence="2" type="ORF">EXN22_17060</name>
</gene>
<dbReference type="EMBL" id="CP035952">
    <property type="protein sequence ID" value="QBF27311.1"/>
    <property type="molecule type" value="Genomic_DNA"/>
</dbReference>
<feature type="signal peptide" evidence="1">
    <location>
        <begin position="1"/>
        <end position="24"/>
    </location>
</feature>
<sequence>MKRMQGLVMAAVVLLAGQSAQASAPEVKDARLVAHEQAVQAYATRTGKTVPAIQDFAYGKSMDVARLIEQTPLARGCDAAPMLMTFEDSSGQLVTMRYRLEGQCSRFQSTR</sequence>
<dbReference type="InterPro" id="IPR021245">
    <property type="entry name" value="DUF2790"/>
</dbReference>
<dbReference type="AlphaFoldDB" id="A0A411MKK9"/>